<keyword evidence="3" id="KW-0175">Coiled coil</keyword>
<feature type="domain" description="Shugoshin C-terminal" evidence="5">
    <location>
        <begin position="361"/>
        <end position="385"/>
    </location>
</feature>
<dbReference type="AlphaFoldDB" id="A0A6A4NKA3"/>
<feature type="compositionally biased region" description="Basic and acidic residues" evidence="4">
    <location>
        <begin position="260"/>
        <end position="269"/>
    </location>
</feature>
<comment type="similarity">
    <text evidence="1">Belongs to the shugoshin family.</text>
</comment>
<dbReference type="Pfam" id="PF07557">
    <property type="entry name" value="Shugoshin_C"/>
    <property type="match status" value="1"/>
</dbReference>
<evidence type="ECO:0000313" key="6">
    <source>
        <dbReference type="EMBL" id="KAE9589810.1"/>
    </source>
</evidence>
<dbReference type="GO" id="GO:0000775">
    <property type="term" value="C:chromosome, centromeric region"/>
    <property type="evidence" value="ECO:0007669"/>
    <property type="project" value="InterPro"/>
</dbReference>
<dbReference type="EMBL" id="WOCE01000021">
    <property type="protein sequence ID" value="KAE9589810.1"/>
    <property type="molecule type" value="Genomic_DNA"/>
</dbReference>
<keyword evidence="7" id="KW-1185">Reference proteome</keyword>
<organism evidence="6 7">
    <name type="scientific">Lupinus albus</name>
    <name type="common">White lupine</name>
    <name type="synonym">Lupinus termis</name>
    <dbReference type="NCBI Taxonomy" id="3870"/>
    <lineage>
        <taxon>Eukaryota</taxon>
        <taxon>Viridiplantae</taxon>
        <taxon>Streptophyta</taxon>
        <taxon>Embryophyta</taxon>
        <taxon>Tracheophyta</taxon>
        <taxon>Spermatophyta</taxon>
        <taxon>Magnoliopsida</taxon>
        <taxon>eudicotyledons</taxon>
        <taxon>Gunneridae</taxon>
        <taxon>Pentapetalae</taxon>
        <taxon>rosids</taxon>
        <taxon>fabids</taxon>
        <taxon>Fabales</taxon>
        <taxon>Fabaceae</taxon>
        <taxon>Papilionoideae</taxon>
        <taxon>50 kb inversion clade</taxon>
        <taxon>genistoids sensu lato</taxon>
        <taxon>core genistoids</taxon>
        <taxon>Genisteae</taxon>
        <taxon>Lupinus</taxon>
    </lineage>
</organism>
<reference evidence="7" key="1">
    <citation type="journal article" date="2020" name="Nat. Commun.">
        <title>Genome sequence of the cluster root forming white lupin.</title>
        <authorList>
            <person name="Hufnagel B."/>
            <person name="Marques A."/>
            <person name="Soriano A."/>
            <person name="Marques L."/>
            <person name="Divol F."/>
            <person name="Doumas P."/>
            <person name="Sallet E."/>
            <person name="Mancinotti D."/>
            <person name="Carrere S."/>
            <person name="Marande W."/>
            <person name="Arribat S."/>
            <person name="Keller J."/>
            <person name="Huneau C."/>
            <person name="Blein T."/>
            <person name="Aime D."/>
            <person name="Laguerre M."/>
            <person name="Taylor J."/>
            <person name="Schubert V."/>
            <person name="Nelson M."/>
            <person name="Geu-Flores F."/>
            <person name="Crespi M."/>
            <person name="Gallardo-Guerrero K."/>
            <person name="Delaux P.-M."/>
            <person name="Salse J."/>
            <person name="Berges H."/>
            <person name="Guyot R."/>
            <person name="Gouzy J."/>
            <person name="Peret B."/>
        </authorList>
    </citation>
    <scope>NUCLEOTIDE SEQUENCE [LARGE SCALE GENOMIC DNA]</scope>
    <source>
        <strain evidence="7">cv. Amiga</strain>
    </source>
</reference>
<evidence type="ECO:0000259" key="5">
    <source>
        <dbReference type="Pfam" id="PF07557"/>
    </source>
</evidence>
<feature type="region of interest" description="Disordered" evidence="4">
    <location>
        <begin position="327"/>
        <end position="364"/>
    </location>
</feature>
<feature type="compositionally biased region" description="Basic and acidic residues" evidence="4">
    <location>
        <begin position="348"/>
        <end position="357"/>
    </location>
</feature>
<dbReference type="OrthoDB" id="770508at2759"/>
<dbReference type="InterPro" id="IPR011515">
    <property type="entry name" value="Shugoshin_C"/>
</dbReference>
<evidence type="ECO:0000256" key="4">
    <source>
        <dbReference type="SAM" id="MobiDB-lite"/>
    </source>
</evidence>
<feature type="compositionally biased region" description="Basic and acidic residues" evidence="4">
    <location>
        <begin position="280"/>
        <end position="290"/>
    </location>
</feature>
<dbReference type="GO" id="GO:0045144">
    <property type="term" value="P:meiotic sister chromatid segregation"/>
    <property type="evidence" value="ECO:0007669"/>
    <property type="project" value="InterPro"/>
</dbReference>
<feature type="compositionally biased region" description="Polar residues" evidence="4">
    <location>
        <begin position="332"/>
        <end position="347"/>
    </location>
</feature>
<dbReference type="GO" id="GO:0005634">
    <property type="term" value="C:nucleus"/>
    <property type="evidence" value="ECO:0007669"/>
    <property type="project" value="InterPro"/>
</dbReference>
<comment type="caution">
    <text evidence="6">The sequence shown here is derived from an EMBL/GenBank/DDBJ whole genome shotgun (WGS) entry which is preliminary data.</text>
</comment>
<dbReference type="InterPro" id="IPR044693">
    <property type="entry name" value="SGO_plant"/>
</dbReference>
<protein>
    <submittedName>
        <fullName evidence="6">Putative shugoshin</fullName>
    </submittedName>
</protein>
<sequence>MEGEESKRGKTVIRDSVGISHTKMLNDITNNINQQQRCQKSPLNQQPKQKTVSLSANAGVSTDQILKENAMLMQLLANRNAVIESCKVELQKSQTKFQKLQKQNSELALTNSRMLAELNSSRQRLRELQHELGIKNGILKAMKLELMAKEHQDKLKHEIDANEVGATQRKQPDEDVKGGNNPCHTKRKRVSKSQSFAPAVKHVKPTGKVDNQRYSLRRQSKAEKPSPSEDFFEVDEIRYDVIPPQECLANEIEQTSLPSKVHEEARENSESSGATNSEQVRAKKNIEKKRPSFRRQSARFKPENLEPTEDSFEVDDAKYTISHLCDDISEKSGPTESSLTSGQQNKACKSDPWEIRRSSVGRPMRQSVVKIQSYKEVPLNVKMRRPA</sequence>
<feature type="compositionally biased region" description="Polar residues" evidence="4">
    <location>
        <begin position="270"/>
        <end position="279"/>
    </location>
</feature>
<dbReference type="PANTHER" id="PTHR34373">
    <property type="entry name" value="SHUGOSHIN 2"/>
    <property type="match status" value="1"/>
</dbReference>
<dbReference type="Proteomes" id="UP000447434">
    <property type="component" value="Chromosome 21"/>
</dbReference>
<accession>A0A6A4NKA3</accession>
<feature type="region of interest" description="Disordered" evidence="4">
    <location>
        <begin position="158"/>
        <end position="231"/>
    </location>
</feature>
<proteinExistence type="inferred from homology"/>
<dbReference type="GO" id="GO:0034090">
    <property type="term" value="P:maintenance of meiotic sister chromatid cohesion"/>
    <property type="evidence" value="ECO:0007669"/>
    <property type="project" value="InterPro"/>
</dbReference>
<name>A0A6A4NKA3_LUPAL</name>
<gene>
    <name evidence="6" type="ORF">Lalb_Chr21g0312871</name>
</gene>
<evidence type="ECO:0000256" key="1">
    <source>
        <dbReference type="ARBA" id="ARBA00010845"/>
    </source>
</evidence>
<dbReference type="PANTHER" id="PTHR34373:SF9">
    <property type="entry name" value="SHUGOSHIN 2"/>
    <property type="match status" value="1"/>
</dbReference>
<evidence type="ECO:0000256" key="3">
    <source>
        <dbReference type="SAM" id="Coils"/>
    </source>
</evidence>
<feature type="region of interest" description="Disordered" evidence="4">
    <location>
        <begin position="252"/>
        <end position="313"/>
    </location>
</feature>
<keyword evidence="2" id="KW-0159">Chromosome partition</keyword>
<evidence type="ECO:0000313" key="7">
    <source>
        <dbReference type="Proteomes" id="UP000447434"/>
    </source>
</evidence>
<evidence type="ECO:0000256" key="2">
    <source>
        <dbReference type="ARBA" id="ARBA00022829"/>
    </source>
</evidence>
<feature type="coiled-coil region" evidence="3">
    <location>
        <begin position="83"/>
        <end position="131"/>
    </location>
</feature>